<dbReference type="GO" id="GO:0004177">
    <property type="term" value="F:aminopeptidase activity"/>
    <property type="evidence" value="ECO:0007669"/>
    <property type="project" value="UniProtKB-KW"/>
</dbReference>
<keyword evidence="9" id="KW-0963">Cytoplasm</keyword>
<dbReference type="Gene3D" id="2.60.120.260">
    <property type="entry name" value="Galactose-binding domain-like"/>
    <property type="match status" value="1"/>
</dbReference>
<comment type="subunit">
    <text evidence="4 9">Homodimer.</text>
</comment>
<dbReference type="GO" id="GO:0008239">
    <property type="term" value="F:dipeptidyl-peptidase activity"/>
    <property type="evidence" value="ECO:0007669"/>
    <property type="project" value="UniProtKB-UniRule"/>
</dbReference>
<reference evidence="13" key="1">
    <citation type="submission" date="2016-06" db="EMBL/GenBank/DDBJ databases">
        <authorList>
            <person name="de Vries S.P.W."/>
            <person name="Hadjirin N.F."/>
            <person name="Lay E.M."/>
            <person name="Zadoks R.N."/>
            <person name="Peacock S.J."/>
            <person name="Parkhill J."/>
            <person name="Grant A.J."/>
            <person name="Mcdougall S."/>
            <person name="Holmes M.A."/>
        </authorList>
    </citation>
    <scope>NUCLEOTIDE SEQUENCE [LARGE SCALE GENOMIC DNA]</scope>
    <source>
        <strain evidence="13">NZ1587</strain>
    </source>
</reference>
<dbReference type="EMBL" id="LZDD01000002">
    <property type="protein sequence ID" value="OJF71653.1"/>
    <property type="molecule type" value="Genomic_DNA"/>
</dbReference>
<evidence type="ECO:0000256" key="9">
    <source>
        <dbReference type="HAMAP-Rule" id="MF_00698"/>
    </source>
</evidence>
<comment type="function">
    <text evidence="2 9">Removes N-terminal dipeptides sequentially from polypeptides having unsubstituted N-termini provided that the penultimate residue is proline.</text>
</comment>
<dbReference type="Gene3D" id="1.10.246.70">
    <property type="match status" value="1"/>
</dbReference>
<dbReference type="OrthoDB" id="319764at2"/>
<feature type="domain" description="Xaa-Pro dipeptidyl-peptidase C-terminal" evidence="10">
    <location>
        <begin position="515"/>
        <end position="754"/>
    </location>
</feature>
<dbReference type="SUPFAM" id="SSF49785">
    <property type="entry name" value="Galactose-binding domain-like"/>
    <property type="match status" value="1"/>
</dbReference>
<feature type="active site" description="Charge relay system" evidence="9">
    <location>
        <position position="349"/>
    </location>
</feature>
<evidence type="ECO:0000256" key="1">
    <source>
        <dbReference type="ARBA" id="ARBA00000123"/>
    </source>
</evidence>
<dbReference type="Gene3D" id="3.40.50.1820">
    <property type="entry name" value="alpha/beta hydrolase"/>
    <property type="match status" value="1"/>
</dbReference>
<comment type="subcellular location">
    <subcellularLocation>
        <location evidence="9">Cytoplasm</location>
    </subcellularLocation>
</comment>
<comment type="similarity">
    <text evidence="3 9">Belongs to the peptidase S15 family.</text>
</comment>
<dbReference type="InterPro" id="IPR036313">
    <property type="entry name" value="PepX_N_dom_sf"/>
</dbReference>
<dbReference type="Pfam" id="PF09168">
    <property type="entry name" value="PepX_N"/>
    <property type="match status" value="1"/>
</dbReference>
<keyword evidence="8 9" id="KW-0720">Serine protease</keyword>
<evidence type="ECO:0000256" key="5">
    <source>
        <dbReference type="ARBA" id="ARBA00022438"/>
    </source>
</evidence>
<dbReference type="InterPro" id="IPR050585">
    <property type="entry name" value="Xaa-Pro_dipeptidyl-ppase/CocE"/>
</dbReference>
<protein>
    <recommendedName>
        <fullName evidence="9">Xaa-Pro dipeptidyl-peptidase</fullName>
        <ecNumber evidence="9">3.4.14.11</ecNumber>
    </recommendedName>
    <alternativeName>
        <fullName evidence="9">X-Pro dipeptidyl-peptidase</fullName>
    </alternativeName>
    <alternativeName>
        <fullName evidence="9">X-prolyl-dipeptidyl aminopeptidase</fullName>
        <shortName evidence="9">X-PDAP</shortName>
    </alternativeName>
</protein>
<dbReference type="Pfam" id="PF08530">
    <property type="entry name" value="PepX_C"/>
    <property type="match status" value="1"/>
</dbReference>
<feature type="domain" description="X-Prolyl dipeptidyl aminopeptidase PepX N-terminal" evidence="11">
    <location>
        <begin position="1"/>
        <end position="145"/>
    </location>
</feature>
<dbReference type="InterPro" id="IPR000383">
    <property type="entry name" value="Xaa-Pro-like_dom"/>
</dbReference>
<dbReference type="GO" id="GO:0006508">
    <property type="term" value="P:proteolysis"/>
    <property type="evidence" value="ECO:0007669"/>
    <property type="project" value="UniProtKB-KW"/>
</dbReference>
<keyword evidence="6 9" id="KW-0645">Protease</keyword>
<dbReference type="NCBIfam" id="NF003783">
    <property type="entry name" value="PRK05371.1-4"/>
    <property type="match status" value="1"/>
</dbReference>
<sequence length="760" mass="86670">MKYNQFSYIKTNAQEALKDLENLGFTFTNLDTPKALFKRFLDHYYFHHSDKDYPLSLLLADQNRDLETFFKSEDSLTEPIFQLVALQLLGFVPNFDFQDAQEFSQKINLPVQYQEEDFILSIHQLLSCRNKTGMTLVEDLISQGILAQDNDYHFFNGKSLATFNSHELIKEIVYVEAPIDTDLDGQRDLVKVNILRPKTAHKIPVMMTASPYHQGVNEVANDKKLYKMEGNLAVKDSGKIHVEDRHITTIDQEKLDLPTAPASETFAYINSYGLNDYFLARGFANIYVSGVGTAGSEGFMTSGDYLQVESFKAVIDWLNGKAPAYSSHKRETLVEADWTNGKVATTGKSYLGTMSTGLATTGVEGLEVIIAEAAISSWYDYYRENGLICSPGGYPGEDLDVLTELTYSRSLLAGDYLKTKDKYQELLDHQSAALDRASGDYNQFWHDRNYLPNTNKVTCEVVFTHGLQDWNVKPRQVYQIFNALPKTVNKHAFLHHGQHVYMHNWQSIDFKESMNALLSQKLLGLDNQFQLPILIWQDNQKEQSWQVLDQFGASGRHNLSFGEGQKTINNHYTEDRFAAFGKDFRVFKKDLFSGKANALALEFKLGQDVHLNGEICLHLRLKSSVNKGILSAQLLDKGPKKRLGDTPAVIDLRVIDNGQNFAREDLKELPMSMSSERVVAKGVLNLQNREDLMEIKTIEPDQWMTFDFYLQPSIYRFKEGDTLELLLYTTDFEHTVRDNSDYQLVIDCEQSSMEFPVETL</sequence>
<dbReference type="InterPro" id="IPR015251">
    <property type="entry name" value="PepX_N_dom"/>
</dbReference>
<comment type="caution">
    <text evidence="12">The sequence shown here is derived from an EMBL/GenBank/DDBJ whole genome shotgun (WGS) entry which is preliminary data.</text>
</comment>
<dbReference type="AlphaFoldDB" id="A0A1L8MLM4"/>
<feature type="active site" description="Charge relay system" evidence="9">
    <location>
        <position position="469"/>
    </location>
</feature>
<dbReference type="SUPFAM" id="SSF53474">
    <property type="entry name" value="alpha/beta-Hydrolases"/>
    <property type="match status" value="1"/>
</dbReference>
<dbReference type="SUPFAM" id="SSF81761">
    <property type="entry name" value="X-Prolyl dipeptidyl aminopeptidase PepX, N-terminal domain"/>
    <property type="match status" value="1"/>
</dbReference>
<keyword evidence="13" id="KW-1185">Reference proteome</keyword>
<dbReference type="EC" id="3.4.14.11" evidence="9"/>
<dbReference type="GO" id="GO:0005737">
    <property type="term" value="C:cytoplasm"/>
    <property type="evidence" value="ECO:0007669"/>
    <property type="project" value="UniProtKB-SubCell"/>
</dbReference>
<evidence type="ECO:0000256" key="6">
    <source>
        <dbReference type="ARBA" id="ARBA00022670"/>
    </source>
</evidence>
<evidence type="ECO:0000256" key="2">
    <source>
        <dbReference type="ARBA" id="ARBA00003997"/>
    </source>
</evidence>
<evidence type="ECO:0000259" key="11">
    <source>
        <dbReference type="SMART" id="SM00940"/>
    </source>
</evidence>
<name>A0A1L8MLM4_9STRE</name>
<dbReference type="Proteomes" id="UP000182015">
    <property type="component" value="Unassembled WGS sequence"/>
</dbReference>
<evidence type="ECO:0000313" key="13">
    <source>
        <dbReference type="Proteomes" id="UP000182015"/>
    </source>
</evidence>
<evidence type="ECO:0000313" key="12">
    <source>
        <dbReference type="EMBL" id="OJF71653.1"/>
    </source>
</evidence>
<dbReference type="InterPro" id="IPR029058">
    <property type="entry name" value="AB_hydrolase_fold"/>
</dbReference>
<dbReference type="PRINTS" id="PR00923">
    <property type="entry name" value="LACTOPTASE"/>
</dbReference>
<proteinExistence type="inferred from homology"/>
<dbReference type="SMART" id="SM00940">
    <property type="entry name" value="PepX_N"/>
    <property type="match status" value="1"/>
</dbReference>
<dbReference type="InterPro" id="IPR008252">
    <property type="entry name" value="Pept_S15_Xpro"/>
</dbReference>
<evidence type="ECO:0000256" key="8">
    <source>
        <dbReference type="ARBA" id="ARBA00022825"/>
    </source>
</evidence>
<dbReference type="STRING" id="1856638.A9Q68_06610"/>
<keyword evidence="5 9" id="KW-0031">Aminopeptidase</keyword>
<evidence type="ECO:0000256" key="3">
    <source>
        <dbReference type="ARBA" id="ARBA00010819"/>
    </source>
</evidence>
<evidence type="ECO:0000256" key="4">
    <source>
        <dbReference type="ARBA" id="ARBA00011738"/>
    </source>
</evidence>
<feature type="active site" description="Charge relay system" evidence="9">
    <location>
        <position position="499"/>
    </location>
</feature>
<dbReference type="SMART" id="SM00939">
    <property type="entry name" value="PepX_C"/>
    <property type="match status" value="1"/>
</dbReference>
<accession>A0A1L8MLM4</accession>
<dbReference type="PANTHER" id="PTHR43056">
    <property type="entry name" value="PEPTIDASE S9 PROLYL OLIGOPEPTIDASE"/>
    <property type="match status" value="1"/>
</dbReference>
<dbReference type="GO" id="GO:0008236">
    <property type="term" value="F:serine-type peptidase activity"/>
    <property type="evidence" value="ECO:0007669"/>
    <property type="project" value="UniProtKB-KW"/>
</dbReference>
<organism evidence="12 13">
    <name type="scientific">Streptococcus bovimastitidis</name>
    <dbReference type="NCBI Taxonomy" id="1856638"/>
    <lineage>
        <taxon>Bacteria</taxon>
        <taxon>Bacillati</taxon>
        <taxon>Bacillota</taxon>
        <taxon>Bacilli</taxon>
        <taxon>Lactobacillales</taxon>
        <taxon>Streptococcaceae</taxon>
        <taxon>Streptococcus</taxon>
    </lineage>
</organism>
<dbReference type="HAMAP" id="MF_00698">
    <property type="entry name" value="Aminopeptidase_S15"/>
    <property type="match status" value="1"/>
</dbReference>
<keyword evidence="7 9" id="KW-0378">Hydrolase</keyword>
<gene>
    <name evidence="9" type="primary">pepX</name>
    <name evidence="12" type="ORF">A9Q68_06610</name>
</gene>
<dbReference type="RefSeq" id="WP_071793909.1">
    <property type="nucleotide sequence ID" value="NZ_LZDD01000002.1"/>
</dbReference>
<evidence type="ECO:0000259" key="10">
    <source>
        <dbReference type="SMART" id="SM00939"/>
    </source>
</evidence>
<dbReference type="PANTHER" id="PTHR43056:SF10">
    <property type="entry name" value="COCE_NOND FAMILY, PUTATIVE (AFU_ORTHOLOGUE AFUA_7G00600)-RELATED"/>
    <property type="match status" value="1"/>
</dbReference>
<dbReference type="Pfam" id="PF02129">
    <property type="entry name" value="Peptidase_S15"/>
    <property type="match status" value="1"/>
</dbReference>
<dbReference type="InterPro" id="IPR008979">
    <property type="entry name" value="Galactose-bd-like_sf"/>
</dbReference>
<dbReference type="InterPro" id="IPR013736">
    <property type="entry name" value="Xaa-Pro_dipept_C"/>
</dbReference>
<comment type="catalytic activity">
    <reaction evidence="1 9">
        <text>Hydrolyzes Xaa-Pro-|- bonds to release unblocked, N-terminal dipeptides from substrates including Ala-Pro-|-p-nitroanilide and (sequentially) Tyr-Pro-|-Phe-Pro-|-Gly-Pro-|-Ile.</text>
        <dbReference type="EC" id="3.4.14.11"/>
    </reaction>
</comment>
<evidence type="ECO:0000256" key="7">
    <source>
        <dbReference type="ARBA" id="ARBA00022801"/>
    </source>
</evidence>